<comment type="caution">
    <text evidence="1">The sequence shown here is derived from an EMBL/GenBank/DDBJ whole genome shotgun (WGS) entry which is preliminary data.</text>
</comment>
<sequence length="67" mass="7383">MPYSPLVFYSDLFYYPKYGKKFKSKKGAGASSGPASRFYGLDFPGAGKPPPGVNLIIGYLKRKSRVD</sequence>
<proteinExistence type="predicted"/>
<dbReference type="AlphaFoldDB" id="A0A2M6WX21"/>
<name>A0A2M6WX21_9BACT</name>
<organism evidence="1 2">
    <name type="scientific">Candidatus Berkelbacteria bacterium CG10_big_fil_rev_8_21_14_0_10_41_12</name>
    <dbReference type="NCBI Taxonomy" id="1974513"/>
    <lineage>
        <taxon>Bacteria</taxon>
        <taxon>Candidatus Berkelbacteria</taxon>
    </lineage>
</organism>
<reference evidence="2" key="1">
    <citation type="submission" date="2017-09" db="EMBL/GenBank/DDBJ databases">
        <title>Depth-based differentiation of microbial function through sediment-hosted aquifers and enrichment of novel symbionts in the deep terrestrial subsurface.</title>
        <authorList>
            <person name="Probst A.J."/>
            <person name="Ladd B."/>
            <person name="Jarett J.K."/>
            <person name="Geller-Mcgrath D.E."/>
            <person name="Sieber C.M.K."/>
            <person name="Emerson J.B."/>
            <person name="Anantharaman K."/>
            <person name="Thomas B.C."/>
            <person name="Malmstrom R."/>
            <person name="Stieglmeier M."/>
            <person name="Klingl A."/>
            <person name="Woyke T."/>
            <person name="Ryan C.M."/>
            <person name="Banfield J.F."/>
        </authorList>
    </citation>
    <scope>NUCLEOTIDE SEQUENCE [LARGE SCALE GENOMIC DNA]</scope>
</reference>
<accession>A0A2M6WX21</accession>
<evidence type="ECO:0000313" key="1">
    <source>
        <dbReference type="EMBL" id="PIT97330.1"/>
    </source>
</evidence>
<protein>
    <submittedName>
        <fullName evidence="1">Uncharacterized protein</fullName>
    </submittedName>
</protein>
<dbReference type="Proteomes" id="UP000228596">
    <property type="component" value="Unassembled WGS sequence"/>
</dbReference>
<evidence type="ECO:0000313" key="2">
    <source>
        <dbReference type="Proteomes" id="UP000228596"/>
    </source>
</evidence>
<dbReference type="EMBL" id="PEZV01000019">
    <property type="protein sequence ID" value="PIT97330.1"/>
    <property type="molecule type" value="Genomic_DNA"/>
</dbReference>
<gene>
    <name evidence="1" type="ORF">COT77_02065</name>
</gene>